<evidence type="ECO:0000313" key="1">
    <source>
        <dbReference type="EMBL" id="AAZ97512.1"/>
    </source>
</evidence>
<dbReference type="RefSeq" id="WP_011312071.1">
    <property type="nucleotide sequence ID" value="NC_007404.1"/>
</dbReference>
<proteinExistence type="predicted"/>
<gene>
    <name evidence="1" type="ordered locus">Tbd_1559</name>
</gene>
<dbReference type="SUPFAM" id="SSF101744">
    <property type="entry name" value="Rof/RNase P subunit-like"/>
    <property type="match status" value="1"/>
</dbReference>
<protein>
    <submittedName>
        <fullName evidence="1">Transcriptional antiterminator, Rof</fullName>
    </submittedName>
</protein>
<reference evidence="1 2" key="1">
    <citation type="journal article" date="2006" name="J. Bacteriol.">
        <title>The genome sequence of the obligately chemolithoautotrophic, facultatively anaerobic bacterium Thiobacillus denitrificans.</title>
        <authorList>
            <person name="Beller H.R."/>
            <person name="Chain P.S."/>
            <person name="Letain T.E."/>
            <person name="Chakicherla A."/>
            <person name="Larimer F.W."/>
            <person name="Richardson P.M."/>
            <person name="Coleman M.A."/>
            <person name="Wood A.P."/>
            <person name="Kelly D.P."/>
        </authorList>
    </citation>
    <scope>NUCLEOTIDE SEQUENCE [LARGE SCALE GENOMIC DNA]</scope>
    <source>
        <strain evidence="1 2">ATCC 25259</strain>
    </source>
</reference>
<dbReference type="InterPro" id="IPR038626">
    <property type="entry name" value="Rof-like_sf"/>
</dbReference>
<dbReference type="InterPro" id="IPR023534">
    <property type="entry name" value="Rof/RNase_P-like"/>
</dbReference>
<dbReference type="Gene3D" id="2.30.30.400">
    <property type="entry name" value="Rof-like"/>
    <property type="match status" value="1"/>
</dbReference>
<accession>Q3SIL6</accession>
<dbReference type="EMBL" id="CP000116">
    <property type="protein sequence ID" value="AAZ97512.1"/>
    <property type="molecule type" value="Genomic_DNA"/>
</dbReference>
<dbReference type="KEGG" id="tbd:Tbd_1559"/>
<name>Q3SIL6_THIDA</name>
<dbReference type="AlphaFoldDB" id="Q3SIL6"/>
<dbReference type="Proteomes" id="UP000008291">
    <property type="component" value="Chromosome"/>
</dbReference>
<dbReference type="OrthoDB" id="5344363at2"/>
<dbReference type="eggNOG" id="COG4568">
    <property type="taxonomic scope" value="Bacteria"/>
</dbReference>
<sequence length="75" mass="8510">MSETPYAPIPCAQHERLEFAALTGQWLEVKIDGQKQRLRPLDVYTREGAEWLRAETDGGEALTLRLDRLVLAEDA</sequence>
<dbReference type="HOGENOM" id="CLU_176324_2_0_4"/>
<keyword evidence="2" id="KW-1185">Reference proteome</keyword>
<dbReference type="STRING" id="292415.Tbd_1559"/>
<organism evidence="1 2">
    <name type="scientific">Thiobacillus denitrificans (strain ATCC 25259 / T1)</name>
    <dbReference type="NCBI Taxonomy" id="292415"/>
    <lineage>
        <taxon>Bacteria</taxon>
        <taxon>Pseudomonadati</taxon>
        <taxon>Pseudomonadota</taxon>
        <taxon>Betaproteobacteria</taxon>
        <taxon>Nitrosomonadales</taxon>
        <taxon>Thiobacillaceae</taxon>
        <taxon>Thiobacillus</taxon>
    </lineage>
</organism>
<evidence type="ECO:0000313" key="2">
    <source>
        <dbReference type="Proteomes" id="UP000008291"/>
    </source>
</evidence>